<dbReference type="Pfam" id="PF01047">
    <property type="entry name" value="MarR"/>
    <property type="match status" value="1"/>
</dbReference>
<proteinExistence type="predicted"/>
<evidence type="ECO:0000313" key="5">
    <source>
        <dbReference type="EMBL" id="MBC2576734.1"/>
    </source>
</evidence>
<feature type="domain" description="HTH marR-type" evidence="4">
    <location>
        <begin position="1"/>
        <end position="142"/>
    </location>
</feature>
<dbReference type="SMART" id="SM00347">
    <property type="entry name" value="HTH_MARR"/>
    <property type="match status" value="1"/>
</dbReference>
<dbReference type="RefSeq" id="WP_185624752.1">
    <property type="nucleotide sequence ID" value="NZ_JABGBW010000011.1"/>
</dbReference>
<name>A0ABR6TMU3_9FIRM</name>
<evidence type="ECO:0000256" key="2">
    <source>
        <dbReference type="ARBA" id="ARBA00023125"/>
    </source>
</evidence>
<evidence type="ECO:0000313" key="6">
    <source>
        <dbReference type="Proteomes" id="UP000713904"/>
    </source>
</evidence>
<evidence type="ECO:0000256" key="1">
    <source>
        <dbReference type="ARBA" id="ARBA00023015"/>
    </source>
</evidence>
<dbReference type="PROSITE" id="PS50995">
    <property type="entry name" value="HTH_MARR_2"/>
    <property type="match status" value="1"/>
</dbReference>
<accession>A0ABR6TMU3</accession>
<evidence type="ECO:0000259" key="4">
    <source>
        <dbReference type="PROSITE" id="PS50995"/>
    </source>
</evidence>
<protein>
    <submittedName>
        <fullName evidence="5">Winged helix-turn-helix transcriptional regulator</fullName>
    </submittedName>
</protein>
<keyword evidence="2" id="KW-0238">DNA-binding</keyword>
<dbReference type="PANTHER" id="PTHR42756">
    <property type="entry name" value="TRANSCRIPTIONAL REGULATOR, MARR"/>
    <property type="match status" value="1"/>
</dbReference>
<dbReference type="PANTHER" id="PTHR42756:SF1">
    <property type="entry name" value="TRANSCRIPTIONAL REPRESSOR OF EMRAB OPERON"/>
    <property type="match status" value="1"/>
</dbReference>
<dbReference type="Proteomes" id="UP000713904">
    <property type="component" value="Unassembled WGS sequence"/>
</dbReference>
<keyword evidence="3" id="KW-0804">Transcription</keyword>
<dbReference type="EMBL" id="JABGBW010000011">
    <property type="protein sequence ID" value="MBC2576734.1"/>
    <property type="molecule type" value="Genomic_DNA"/>
</dbReference>
<sequence>MYNNVDMTISFMVKSLPKIYNDFYLEYIKSFMQTTNINKTQVRAITFIKNYGSISMSELCNMLNIEKGSLTSMIDDLEEKKYVERTKDRRDRRKYNIVLTEKGDKLAQDFVEYLKESLKGKIDKIGNENLQHFFDAMNVIIKTVEEISK</sequence>
<dbReference type="InterPro" id="IPR036388">
    <property type="entry name" value="WH-like_DNA-bd_sf"/>
</dbReference>
<dbReference type="InterPro" id="IPR000835">
    <property type="entry name" value="HTH_MarR-typ"/>
</dbReference>
<keyword evidence="1" id="KW-0805">Transcription regulation</keyword>
<gene>
    <name evidence="5" type="ORF">HLB29_08585</name>
</gene>
<comment type="caution">
    <text evidence="5">The sequence shown here is derived from an EMBL/GenBank/DDBJ whole genome shotgun (WGS) entry which is preliminary data.</text>
</comment>
<dbReference type="Gene3D" id="1.10.10.10">
    <property type="entry name" value="Winged helix-like DNA-binding domain superfamily/Winged helix DNA-binding domain"/>
    <property type="match status" value="1"/>
</dbReference>
<dbReference type="InterPro" id="IPR036390">
    <property type="entry name" value="WH_DNA-bd_sf"/>
</dbReference>
<keyword evidence="6" id="KW-1185">Reference proteome</keyword>
<dbReference type="SUPFAM" id="SSF46785">
    <property type="entry name" value="Winged helix' DNA-binding domain"/>
    <property type="match status" value="1"/>
</dbReference>
<evidence type="ECO:0000256" key="3">
    <source>
        <dbReference type="ARBA" id="ARBA00023163"/>
    </source>
</evidence>
<organism evidence="5 6">
    <name type="scientific">Peptostreptococcus canis</name>
    <dbReference type="NCBI Taxonomy" id="1159213"/>
    <lineage>
        <taxon>Bacteria</taxon>
        <taxon>Bacillati</taxon>
        <taxon>Bacillota</taxon>
        <taxon>Clostridia</taxon>
        <taxon>Peptostreptococcales</taxon>
        <taxon>Peptostreptococcaceae</taxon>
        <taxon>Peptostreptococcus</taxon>
    </lineage>
</organism>
<reference evidence="5 6" key="1">
    <citation type="submission" date="2020-05" db="EMBL/GenBank/DDBJ databases">
        <title>Draft genome of xy-202 and genomic insight in genome of the genus Peptostreptococcus.</title>
        <authorList>
            <person name="Zhang Z."/>
        </authorList>
    </citation>
    <scope>NUCLEOTIDE SEQUENCE [LARGE SCALE GENOMIC DNA]</scope>
    <source>
        <strain evidence="5 6">DSM 27025</strain>
    </source>
</reference>
<dbReference type="PRINTS" id="PR00598">
    <property type="entry name" value="HTHMARR"/>
</dbReference>